<evidence type="ECO:0000256" key="1">
    <source>
        <dbReference type="SAM" id="SignalP"/>
    </source>
</evidence>
<evidence type="ECO:0000313" key="4">
    <source>
        <dbReference type="Proteomes" id="UP000050280"/>
    </source>
</evidence>
<keyword evidence="1" id="KW-0732">Signal</keyword>
<dbReference type="OrthoDB" id="704821at2"/>
<feature type="domain" description="Putative auto-transporter adhesin head GIN" evidence="2">
    <location>
        <begin position="31"/>
        <end position="211"/>
    </location>
</feature>
<sequence length="228" mass="24611">MMKTIKILTIPCMALLIAELSAQSLTTDLQNFDGVKVYDLIQVTLIKSNENKAVVSGDNVNEVKIVNNDGKLKIRMELDMYLDGDATQVKLYHTQPLSVLDANEGAQILSDKELNATYLILNAQEGGLIDIPVNSFNLDIKAVTGGKVRVQGKAPNLDVLVRSGAKFNGKKLQTKQAEINLFAGGNASVNADEYVKATVTAGGTIEVYGNPDSIQKKKTFGGSIIVRQ</sequence>
<evidence type="ECO:0000259" key="2">
    <source>
        <dbReference type="Pfam" id="PF10988"/>
    </source>
</evidence>
<reference evidence="3 4" key="1">
    <citation type="submission" date="2015-09" db="EMBL/GenBank/DDBJ databases">
        <title>Genome sequence of the marine flavobacterium Croceitalea dokdonensis DOKDO 023 that contains proton- and sodium-pumping rhodopsins.</title>
        <authorList>
            <person name="Kwon S.-K."/>
            <person name="Lee H.K."/>
            <person name="Kwak M.-J."/>
            <person name="Kim J.F."/>
        </authorList>
    </citation>
    <scope>NUCLEOTIDE SEQUENCE [LARGE SCALE GENOMIC DNA]</scope>
    <source>
        <strain evidence="3 4">DOKDO 023</strain>
    </source>
</reference>
<comment type="caution">
    <text evidence="3">The sequence shown here is derived from an EMBL/GenBank/DDBJ whole genome shotgun (WGS) entry which is preliminary data.</text>
</comment>
<dbReference type="STRING" id="1300341.I595_1790"/>
<feature type="chain" id="PRO_5006135297" description="Putative auto-transporter adhesin head GIN domain-containing protein" evidence="1">
    <location>
        <begin position="23"/>
        <end position="228"/>
    </location>
</feature>
<accession>A0A0P7B220</accession>
<keyword evidence="4" id="KW-1185">Reference proteome</keyword>
<gene>
    <name evidence="3" type="ORF">I595_1790</name>
</gene>
<organism evidence="3 4">
    <name type="scientific">Croceitalea dokdonensis DOKDO 023</name>
    <dbReference type="NCBI Taxonomy" id="1300341"/>
    <lineage>
        <taxon>Bacteria</taxon>
        <taxon>Pseudomonadati</taxon>
        <taxon>Bacteroidota</taxon>
        <taxon>Flavobacteriia</taxon>
        <taxon>Flavobacteriales</taxon>
        <taxon>Flavobacteriaceae</taxon>
        <taxon>Croceitalea</taxon>
    </lineage>
</organism>
<name>A0A0P7B220_9FLAO</name>
<evidence type="ECO:0000313" key="3">
    <source>
        <dbReference type="EMBL" id="KPM32141.1"/>
    </source>
</evidence>
<dbReference type="InterPro" id="IPR021255">
    <property type="entry name" value="DUF2807"/>
</dbReference>
<dbReference type="AlphaFoldDB" id="A0A0P7B220"/>
<dbReference type="Proteomes" id="UP000050280">
    <property type="component" value="Unassembled WGS sequence"/>
</dbReference>
<dbReference type="EMBL" id="LDJX01000003">
    <property type="protein sequence ID" value="KPM32141.1"/>
    <property type="molecule type" value="Genomic_DNA"/>
</dbReference>
<proteinExistence type="predicted"/>
<dbReference type="Pfam" id="PF10988">
    <property type="entry name" value="DUF2807"/>
    <property type="match status" value="1"/>
</dbReference>
<dbReference type="Gene3D" id="2.160.20.120">
    <property type="match status" value="1"/>
</dbReference>
<feature type="signal peptide" evidence="1">
    <location>
        <begin position="1"/>
        <end position="22"/>
    </location>
</feature>
<protein>
    <recommendedName>
        <fullName evidence="2">Putative auto-transporter adhesin head GIN domain-containing protein</fullName>
    </recommendedName>
</protein>